<dbReference type="InterPro" id="IPR002645">
    <property type="entry name" value="STAS_dom"/>
</dbReference>
<dbReference type="EMBL" id="AVPF01000104">
    <property type="protein sequence ID" value="KGX83478.1"/>
    <property type="molecule type" value="Genomic_DNA"/>
</dbReference>
<gene>
    <name evidence="7" type="ORF">N783_02965</name>
</gene>
<dbReference type="RefSeq" id="WP_027447174.1">
    <property type="nucleotide sequence ID" value="NZ_AULJ01000049.1"/>
</dbReference>
<evidence type="ECO:0000259" key="5">
    <source>
        <dbReference type="PROSITE" id="PS50113"/>
    </source>
</evidence>
<keyword evidence="7" id="KW-0223">Dioxygenase</keyword>
<proteinExistence type="predicted"/>
<dbReference type="InterPro" id="IPR001610">
    <property type="entry name" value="PAC"/>
</dbReference>
<dbReference type="InterPro" id="IPR035965">
    <property type="entry name" value="PAS-like_dom_sf"/>
</dbReference>
<dbReference type="STRING" id="1385511.GCA_000425225_03605"/>
<dbReference type="NCBIfam" id="TIGR00229">
    <property type="entry name" value="sensory_box"/>
    <property type="match status" value="1"/>
</dbReference>
<feature type="domain" description="STAS" evidence="6">
    <location>
        <begin position="148"/>
        <end position="259"/>
    </location>
</feature>
<dbReference type="AlphaFoldDB" id="A0A0A5FWS8"/>
<feature type="domain" description="PAS" evidence="4">
    <location>
        <begin position="11"/>
        <end position="84"/>
    </location>
</feature>
<comment type="caution">
    <text evidence="7">The sequence shown here is derived from an EMBL/GenBank/DDBJ whole genome shotgun (WGS) entry which is preliminary data.</text>
</comment>
<organism evidence="7 8">
    <name type="scientific">Pontibacillus marinus BH030004 = DSM 16465</name>
    <dbReference type="NCBI Taxonomy" id="1385511"/>
    <lineage>
        <taxon>Bacteria</taxon>
        <taxon>Bacillati</taxon>
        <taxon>Bacillota</taxon>
        <taxon>Bacilli</taxon>
        <taxon>Bacillales</taxon>
        <taxon>Bacillaceae</taxon>
        <taxon>Pontibacillus</taxon>
    </lineage>
</organism>
<dbReference type="Pfam" id="PF01740">
    <property type="entry name" value="STAS"/>
    <property type="match status" value="1"/>
</dbReference>
<dbReference type="InterPro" id="IPR000014">
    <property type="entry name" value="PAS"/>
</dbReference>
<sequence>MSESRVREDVFAKLLEQAVDHTQIGVTITDPNQEDNPIIYCNDGFLHLSGYEKEEVIGKNCRFLQGANTKQDAKEKIKSAIRAHEQVSVEIMNYRKNGEEFWNDLHIDPIYIEEEDQFYFVGIQKDITEQKKSEEQLKTSLKEITALSTPMVPITEGVSVLPLIGNMDMERLQIISDNITKKMTEAKHETLIMELSGLNDVDDEVIHGIFRFNDILQLLGTDLVIAGISPQLALKATQLDLDLSSMKTFATVKEAIQQHAVQS</sequence>
<feature type="domain" description="PAC" evidence="5">
    <location>
        <begin position="85"/>
        <end position="139"/>
    </location>
</feature>
<dbReference type="OrthoDB" id="9812260at2"/>
<dbReference type="eggNOG" id="COG1366">
    <property type="taxonomic scope" value="Bacteria"/>
</dbReference>
<dbReference type="PANTHER" id="PTHR47429">
    <property type="entry name" value="PROTEIN TWIN LOV 1"/>
    <property type="match status" value="1"/>
</dbReference>
<keyword evidence="1" id="KW-0285">Flavoprotein</keyword>
<dbReference type="SMART" id="SM00091">
    <property type="entry name" value="PAS"/>
    <property type="match status" value="1"/>
</dbReference>
<dbReference type="Gene3D" id="3.30.750.24">
    <property type="entry name" value="STAS domain"/>
    <property type="match status" value="1"/>
</dbReference>
<protein>
    <submittedName>
        <fullName evidence="7">Biphenyl 2,3-dioxygenase</fullName>
    </submittedName>
</protein>
<dbReference type="CDD" id="cd07041">
    <property type="entry name" value="STAS_RsbR_RsbS_like"/>
    <property type="match status" value="1"/>
</dbReference>
<dbReference type="InterPro" id="IPR000700">
    <property type="entry name" value="PAS-assoc_C"/>
</dbReference>
<dbReference type="SMART" id="SM00086">
    <property type="entry name" value="PAC"/>
    <property type="match status" value="1"/>
</dbReference>
<keyword evidence="3" id="KW-0157">Chromophore</keyword>
<dbReference type="InterPro" id="IPR036513">
    <property type="entry name" value="STAS_dom_sf"/>
</dbReference>
<dbReference type="CDD" id="cd00130">
    <property type="entry name" value="PAS"/>
    <property type="match status" value="1"/>
</dbReference>
<reference evidence="7 8" key="1">
    <citation type="submission" date="2013-08" db="EMBL/GenBank/DDBJ databases">
        <authorList>
            <person name="Huang J."/>
            <person name="Wang G."/>
        </authorList>
    </citation>
    <scope>NUCLEOTIDE SEQUENCE [LARGE SCALE GENOMIC DNA]</scope>
    <source>
        <strain evidence="7 8">BH030004</strain>
    </source>
</reference>
<evidence type="ECO:0000313" key="7">
    <source>
        <dbReference type="EMBL" id="KGX83478.1"/>
    </source>
</evidence>
<evidence type="ECO:0000256" key="1">
    <source>
        <dbReference type="ARBA" id="ARBA00022630"/>
    </source>
</evidence>
<dbReference type="PROSITE" id="PS50112">
    <property type="entry name" value="PAS"/>
    <property type="match status" value="1"/>
</dbReference>
<dbReference type="SUPFAM" id="SSF52091">
    <property type="entry name" value="SpoIIaa-like"/>
    <property type="match status" value="1"/>
</dbReference>
<keyword evidence="8" id="KW-1185">Reference proteome</keyword>
<evidence type="ECO:0000313" key="8">
    <source>
        <dbReference type="Proteomes" id="UP000030403"/>
    </source>
</evidence>
<evidence type="ECO:0000256" key="2">
    <source>
        <dbReference type="ARBA" id="ARBA00022643"/>
    </source>
</evidence>
<dbReference type="PANTHER" id="PTHR47429:SF2">
    <property type="entry name" value="PROTEIN TWIN LOV 1"/>
    <property type="match status" value="1"/>
</dbReference>
<keyword evidence="2" id="KW-0288">FMN</keyword>
<evidence type="ECO:0000259" key="4">
    <source>
        <dbReference type="PROSITE" id="PS50112"/>
    </source>
</evidence>
<dbReference type="GO" id="GO:0051213">
    <property type="term" value="F:dioxygenase activity"/>
    <property type="evidence" value="ECO:0007669"/>
    <property type="project" value="UniProtKB-KW"/>
</dbReference>
<keyword evidence="7" id="KW-0560">Oxidoreductase</keyword>
<evidence type="ECO:0000259" key="6">
    <source>
        <dbReference type="PROSITE" id="PS50801"/>
    </source>
</evidence>
<dbReference type="PROSITE" id="PS50801">
    <property type="entry name" value="STAS"/>
    <property type="match status" value="1"/>
</dbReference>
<evidence type="ECO:0000256" key="3">
    <source>
        <dbReference type="ARBA" id="ARBA00022991"/>
    </source>
</evidence>
<dbReference type="Pfam" id="PF13426">
    <property type="entry name" value="PAS_9"/>
    <property type="match status" value="1"/>
</dbReference>
<accession>A0A0A5FWS8</accession>
<dbReference type="Gene3D" id="3.30.450.20">
    <property type="entry name" value="PAS domain"/>
    <property type="match status" value="1"/>
</dbReference>
<dbReference type="Proteomes" id="UP000030403">
    <property type="component" value="Unassembled WGS sequence"/>
</dbReference>
<dbReference type="SUPFAM" id="SSF55785">
    <property type="entry name" value="PYP-like sensor domain (PAS domain)"/>
    <property type="match status" value="1"/>
</dbReference>
<dbReference type="PROSITE" id="PS50113">
    <property type="entry name" value="PAC"/>
    <property type="match status" value="1"/>
</dbReference>
<name>A0A0A5FWS8_9BACI</name>